<evidence type="ECO:0000313" key="1">
    <source>
        <dbReference type="EMBL" id="KAJ3545215.1"/>
    </source>
</evidence>
<organism evidence="1 2">
    <name type="scientific">Phlebia brevispora</name>
    <dbReference type="NCBI Taxonomy" id="194682"/>
    <lineage>
        <taxon>Eukaryota</taxon>
        <taxon>Fungi</taxon>
        <taxon>Dikarya</taxon>
        <taxon>Basidiomycota</taxon>
        <taxon>Agaricomycotina</taxon>
        <taxon>Agaricomycetes</taxon>
        <taxon>Polyporales</taxon>
        <taxon>Meruliaceae</taxon>
        <taxon>Phlebia</taxon>
    </lineage>
</organism>
<proteinExistence type="predicted"/>
<accession>A0ACC1SS14</accession>
<keyword evidence="2" id="KW-1185">Reference proteome</keyword>
<sequence length="91" mass="10007">MRSAREAPNYATPSSFEAKEPADLKQYLESSWCIVVFCSVATSESAKDKSRELIDEALARQRVKGVNDAIRDTCRDSFLLDSVHVGGALTP</sequence>
<comment type="caution">
    <text evidence="1">The sequence shown here is derived from an EMBL/GenBank/DDBJ whole genome shotgun (WGS) entry which is preliminary data.</text>
</comment>
<dbReference type="EMBL" id="JANHOG010001064">
    <property type="protein sequence ID" value="KAJ3545215.1"/>
    <property type="molecule type" value="Genomic_DNA"/>
</dbReference>
<dbReference type="Proteomes" id="UP001148662">
    <property type="component" value="Unassembled WGS sequence"/>
</dbReference>
<evidence type="ECO:0000313" key="2">
    <source>
        <dbReference type="Proteomes" id="UP001148662"/>
    </source>
</evidence>
<protein>
    <submittedName>
        <fullName evidence="1">Uncharacterized protein</fullName>
    </submittedName>
</protein>
<gene>
    <name evidence="1" type="ORF">NM688_g5650</name>
</gene>
<name>A0ACC1SS14_9APHY</name>
<reference evidence="1" key="1">
    <citation type="submission" date="2022-07" db="EMBL/GenBank/DDBJ databases">
        <title>Genome Sequence of Phlebia brevispora.</title>
        <authorList>
            <person name="Buettner E."/>
        </authorList>
    </citation>
    <scope>NUCLEOTIDE SEQUENCE</scope>
    <source>
        <strain evidence="1">MPL23</strain>
    </source>
</reference>